<feature type="chain" id="PRO_5029611962" evidence="1">
    <location>
        <begin position="21"/>
        <end position="494"/>
    </location>
</feature>
<comment type="caution">
    <text evidence="3">The sequence shown here is derived from an EMBL/GenBank/DDBJ whole genome shotgun (WGS) entry which is preliminary data.</text>
</comment>
<feature type="signal peptide" evidence="1">
    <location>
        <begin position="1"/>
        <end position="20"/>
    </location>
</feature>
<name>A0A7L2G7Y2_NYCGR</name>
<protein>
    <submittedName>
        <fullName evidence="3">BPIB3 protein</fullName>
    </submittedName>
</protein>
<dbReference type="AlphaFoldDB" id="A0A7L2G7Y2"/>
<keyword evidence="4" id="KW-1185">Reference proteome</keyword>
<sequence length="494" mass="51549">KMSVFWAVFLLCSLLTPSQGRGIMSSLPKADVDDGVLGGLLDGDGVLGGLLDKDGVLGGLLGRDGVLDGLLGRDGLVDSLLDAVLDLLLGKNGLIGNLLGGNGGDLTGPKIVNNTLPKITLRSLPGFGHHVGFNTWLLVETTSEPGEAPCVQVEADADMLVQHKWAAPQSSEDCKTFEINIHLSTFYSPATNLRHFLLPVFLLPRPKVPLVDEPLKHSLKDALRGVGCDIVNTRLDAVSTLLGSRTPALPLGALGDLPPFSILGGDAIQLHLHLNAGDAEGGAVAPAQGPSLPATLLLATGHPPRLSLSPRALGVLLEPVRGGAFDLNITSAMVPDSLLLSTSALLPLIPQLARVLPGSLPLELHVRVADEPVVAVTGRRATATLKASVAVLSPALQSSQRPLFSLDTDVVLNAIPSVSDGRLRLSLALDSVDLTRAPPGLDPRSVSQLEGWLKQVLMAAHVPAINDASAVSVPLPTILNTNLRSVKVDITDVR</sequence>
<dbReference type="PANTHER" id="PTHR46019">
    <property type="entry name" value="BPI FOLD-CONTAINING FAMILY B MEMBER 4-RELATED"/>
    <property type="match status" value="1"/>
</dbReference>
<dbReference type="InterPro" id="IPR017943">
    <property type="entry name" value="Bactericidal_perm-incr_a/b_dom"/>
</dbReference>
<organism evidence="3 4">
    <name type="scientific">Nyctibius grandis</name>
    <name type="common">Great potoo</name>
    <dbReference type="NCBI Taxonomy" id="48427"/>
    <lineage>
        <taxon>Eukaryota</taxon>
        <taxon>Metazoa</taxon>
        <taxon>Chordata</taxon>
        <taxon>Craniata</taxon>
        <taxon>Vertebrata</taxon>
        <taxon>Euteleostomi</taxon>
        <taxon>Archelosauria</taxon>
        <taxon>Archosauria</taxon>
        <taxon>Dinosauria</taxon>
        <taxon>Saurischia</taxon>
        <taxon>Theropoda</taxon>
        <taxon>Coelurosauria</taxon>
        <taxon>Aves</taxon>
        <taxon>Neognathae</taxon>
        <taxon>Neoaves</taxon>
        <taxon>Strisores</taxon>
        <taxon>Caprimulgiformes</taxon>
        <taxon>Nyctibiidae</taxon>
        <taxon>Nyctibius</taxon>
    </lineage>
</organism>
<dbReference type="Gene3D" id="3.15.20.10">
    <property type="entry name" value="Bactericidal permeability-increasing protein, domain 2"/>
    <property type="match status" value="1"/>
</dbReference>
<evidence type="ECO:0000313" key="4">
    <source>
        <dbReference type="Proteomes" id="UP000567826"/>
    </source>
</evidence>
<feature type="non-terminal residue" evidence="3">
    <location>
        <position position="1"/>
    </location>
</feature>
<dbReference type="PANTHER" id="PTHR46019:SF4">
    <property type="entry name" value="BPI FOLD-CONTAINING FAMILY B MEMBER 4"/>
    <property type="match status" value="1"/>
</dbReference>
<reference evidence="3 4" key="1">
    <citation type="submission" date="2019-09" db="EMBL/GenBank/DDBJ databases">
        <title>Bird 10,000 Genomes (B10K) Project - Family phase.</title>
        <authorList>
            <person name="Zhang G."/>
        </authorList>
    </citation>
    <scope>NUCLEOTIDE SEQUENCE [LARGE SCALE GENOMIC DNA]</scope>
    <source>
        <strain evidence="3">B10K-DU-001-56</strain>
        <tissue evidence="3">Muscle</tissue>
    </source>
</reference>
<feature type="domain" description="Lipid-binding serum glycoprotein C-terminal" evidence="2">
    <location>
        <begin position="307"/>
        <end position="493"/>
    </location>
</feature>
<feature type="non-terminal residue" evidence="3">
    <location>
        <position position="494"/>
    </location>
</feature>
<dbReference type="InterPro" id="IPR001124">
    <property type="entry name" value="Lipid-bd_serum_glycop_C"/>
</dbReference>
<dbReference type="GO" id="GO:0008289">
    <property type="term" value="F:lipid binding"/>
    <property type="evidence" value="ECO:0007669"/>
    <property type="project" value="InterPro"/>
</dbReference>
<keyword evidence="1" id="KW-0732">Signal</keyword>
<accession>A0A7L2G7Y2</accession>
<dbReference type="SUPFAM" id="SSF55394">
    <property type="entry name" value="Bactericidal permeability-increasing protein, BPI"/>
    <property type="match status" value="1"/>
</dbReference>
<proteinExistence type="predicted"/>
<dbReference type="Proteomes" id="UP000567826">
    <property type="component" value="Unassembled WGS sequence"/>
</dbReference>
<evidence type="ECO:0000259" key="2">
    <source>
        <dbReference type="SMART" id="SM00329"/>
    </source>
</evidence>
<evidence type="ECO:0000256" key="1">
    <source>
        <dbReference type="SAM" id="SignalP"/>
    </source>
</evidence>
<dbReference type="InterPro" id="IPR051660">
    <property type="entry name" value="BPI_fold-BPI/LBP"/>
</dbReference>
<dbReference type="SMART" id="SM00329">
    <property type="entry name" value="BPI2"/>
    <property type="match status" value="1"/>
</dbReference>
<evidence type="ECO:0000313" key="3">
    <source>
        <dbReference type="EMBL" id="NXQ82154.1"/>
    </source>
</evidence>
<dbReference type="OrthoDB" id="9905567at2759"/>
<dbReference type="EMBL" id="VWYG01006688">
    <property type="protein sequence ID" value="NXQ82154.1"/>
    <property type="molecule type" value="Genomic_DNA"/>
</dbReference>
<dbReference type="Pfam" id="PF02886">
    <property type="entry name" value="LBP_BPI_CETP_C"/>
    <property type="match status" value="1"/>
</dbReference>
<gene>
    <name evidence="3" type="primary">Bpifb3</name>
    <name evidence="3" type="ORF">NYCGRA_R05322</name>
</gene>